<organism evidence="2 3">
    <name type="scientific">Salinirubrum litoreum</name>
    <dbReference type="NCBI Taxonomy" id="1126234"/>
    <lineage>
        <taxon>Archaea</taxon>
        <taxon>Methanobacteriati</taxon>
        <taxon>Methanobacteriota</taxon>
        <taxon>Stenosarchaea group</taxon>
        <taxon>Halobacteria</taxon>
        <taxon>Halobacteriales</taxon>
        <taxon>Haloferacaceae</taxon>
        <taxon>Salinirubrum</taxon>
    </lineage>
</organism>
<gene>
    <name evidence="2" type="ORF">ACFPJ5_04900</name>
</gene>
<dbReference type="InterPro" id="IPR003776">
    <property type="entry name" value="YcaO-like_dom"/>
</dbReference>
<evidence type="ECO:0000313" key="3">
    <source>
        <dbReference type="Proteomes" id="UP001596201"/>
    </source>
</evidence>
<proteinExistence type="predicted"/>
<dbReference type="RefSeq" id="WP_227228382.1">
    <property type="nucleotide sequence ID" value="NZ_JAJCVJ010000001.1"/>
</dbReference>
<dbReference type="EMBL" id="JBHSKX010000001">
    <property type="protein sequence ID" value="MFC5366266.1"/>
    <property type="molecule type" value="Genomic_DNA"/>
</dbReference>
<reference evidence="2 3" key="1">
    <citation type="journal article" date="2019" name="Int. J. Syst. Evol. Microbiol.">
        <title>The Global Catalogue of Microorganisms (GCM) 10K type strain sequencing project: providing services to taxonomists for standard genome sequencing and annotation.</title>
        <authorList>
            <consortium name="The Broad Institute Genomics Platform"/>
            <consortium name="The Broad Institute Genome Sequencing Center for Infectious Disease"/>
            <person name="Wu L."/>
            <person name="Ma J."/>
        </authorList>
    </citation>
    <scope>NUCLEOTIDE SEQUENCE [LARGE SCALE GENOMIC DNA]</scope>
    <source>
        <strain evidence="2 3">CGMCC 1.12237</strain>
    </source>
</reference>
<accession>A0ABD5R8U9</accession>
<evidence type="ECO:0000313" key="2">
    <source>
        <dbReference type="EMBL" id="MFC5366266.1"/>
    </source>
</evidence>
<dbReference type="Proteomes" id="UP001596201">
    <property type="component" value="Unassembled WGS sequence"/>
</dbReference>
<protein>
    <submittedName>
        <fullName evidence="2">YcaO-like family protein</fullName>
    </submittedName>
</protein>
<dbReference type="PANTHER" id="PTHR37809">
    <property type="entry name" value="RIBOSOMAL PROTEIN S12 METHYLTHIOTRANSFERASE ACCESSORY FACTOR YCAO"/>
    <property type="match status" value="1"/>
</dbReference>
<evidence type="ECO:0000259" key="1">
    <source>
        <dbReference type="PROSITE" id="PS51664"/>
    </source>
</evidence>
<dbReference type="PROSITE" id="PS51664">
    <property type="entry name" value="YCAO"/>
    <property type="match status" value="1"/>
</dbReference>
<keyword evidence="3" id="KW-1185">Reference proteome</keyword>
<sequence>MNVGIAGSGPAVESLTAALADVDATVTETTPDELARFGLGAVVAPTGADAFRTANAVTDRWLAVEVGGVGGHPLPNVDAGVAVFDATADTTHAACFDCLRRRVAANAPETAERPRGDRSAVRFAGAVAGRRAVRLLAGESLGGTVVEVPGPERRVLPVPGCDCADRHVDDFQRYDPVPTTHRDAEIDDALARAEHAVDDRVGLVAQVGERESFPVPYYLAQLADTSGFSDASAPDLTAGVDADWNPAFMKALGEALERYCGAVYRQRGFTVAPEETRARPVSPRRFVRPDAGYRPPDAEEPIPWVDGVELDAEALSGGEAGGVETDGDEGAPTEVSVPAEFVHFPPPTERHKPSITTGLGLGNSGVEALLSGLYEVIERDATMLAWYSEFEPLALAIDDPGFETLVGRARAEELSVTPLLVTQDVDVPVVACAVHRDPETSEWPHFAVGSGADLDPASAARSALAEALQNWTELRAMGPEQASGESGAIGHYAGFPTPAREFVDAEATVPAASVGPDPVPTGRAELAGVVDRLTEAELDAYAVRLTTREVAGLGFEAVRAVVPEAQPLFTGDPFFGDRAHEVPRRLGFEPRLDRAFHPYP</sequence>
<name>A0ABD5R8U9_9EURY</name>
<comment type="caution">
    <text evidence="2">The sequence shown here is derived from an EMBL/GenBank/DDBJ whole genome shotgun (WGS) entry which is preliminary data.</text>
</comment>
<dbReference type="PANTHER" id="PTHR37809:SF1">
    <property type="entry name" value="RIBOSOMAL PROTEIN S12 METHYLTHIOTRANSFERASE ACCESSORY FACTOR YCAO"/>
    <property type="match status" value="1"/>
</dbReference>
<dbReference type="Pfam" id="PF02624">
    <property type="entry name" value="YcaO"/>
    <property type="match status" value="1"/>
</dbReference>
<dbReference type="AlphaFoldDB" id="A0ABD5R8U9"/>
<feature type="domain" description="YcaO" evidence="1">
    <location>
        <begin position="239"/>
        <end position="600"/>
    </location>
</feature>
<dbReference type="Gene3D" id="3.30.1330.230">
    <property type="match status" value="1"/>
</dbReference>